<gene>
    <name evidence="4" type="ORF">ACFO9E_10045</name>
</gene>
<comment type="pathway">
    <text evidence="3">Metabolic intermediate biosynthesis; chorismate biosynthesis; chorismate from D-erythrose 4-phosphate and phosphoenolpyruvate: step 1/7.</text>
</comment>
<proteinExistence type="inferred from homology"/>
<sequence>MVDVPSAHAVQSWRSLPAGQQPQWPDPAALDSAVATLTRSLPLVFPRECDLLKTRLAAVARGEAFLVQGGDCAESLDAVNATSISGSASTLQQLATVFGYATSLPVVTVGRMAGQYAKPRSATTETRDGVELPAYRGDAVNGFAFTASARTPDPHRMVRVYNASAATLNLIRAFGTGEQAGHGHALQRIRQFAASSPDRARYEAFTAGIERAGGFTGSDGWHTPGELFMSHEGLLLDYESALTRVDSHTGAVYATSGHLLWIGERTRGLDGAHVEYFAGIGNPIAVKIGPKTGQDDLLRLIDRLSPEREPGRLTLIVRMGASQVRAVLPGLVERVTAEGIPVAWVSDPMHGNTITAPCGHKTRRFDDIFDELSGFFEVVGGLGAHPGGVHLELTGDDVAECVGGGTGLTFDDLPARYRSVCDPRLNREQSLDLAFRLAELITAGPGPGNPRTLVAGRTGDRHG</sequence>
<dbReference type="Pfam" id="PF01474">
    <property type="entry name" value="DAHP_synth_2"/>
    <property type="match status" value="1"/>
</dbReference>
<keyword evidence="3" id="KW-0057">Aromatic amino acid biosynthesis</keyword>
<dbReference type="EC" id="2.5.1.54" evidence="3"/>
<reference evidence="5" key="1">
    <citation type="journal article" date="2019" name="Int. J. Syst. Evol. Microbiol.">
        <title>The Global Catalogue of Microorganisms (GCM) 10K type strain sequencing project: providing services to taxonomists for standard genome sequencing and annotation.</title>
        <authorList>
            <consortium name="The Broad Institute Genomics Platform"/>
            <consortium name="The Broad Institute Genome Sequencing Center for Infectious Disease"/>
            <person name="Wu L."/>
            <person name="Ma J."/>
        </authorList>
    </citation>
    <scope>NUCLEOTIDE SEQUENCE [LARGE SCALE GENOMIC DNA]</scope>
    <source>
        <strain evidence="5">CGMCC 4.7139</strain>
    </source>
</reference>
<dbReference type="InterPro" id="IPR002480">
    <property type="entry name" value="DAHP_synth_2"/>
</dbReference>
<keyword evidence="3" id="KW-0028">Amino-acid biosynthesis</keyword>
<dbReference type="PANTHER" id="PTHR21337:SF0">
    <property type="entry name" value="PHOSPHO-2-DEHYDRO-3-DEOXYHEPTONATE ALDOLASE"/>
    <property type="match status" value="1"/>
</dbReference>
<dbReference type="InterPro" id="IPR013785">
    <property type="entry name" value="Aldolase_TIM"/>
</dbReference>
<dbReference type="GO" id="GO:0003849">
    <property type="term" value="F:3-deoxy-7-phosphoheptulonate synthase activity"/>
    <property type="evidence" value="ECO:0007669"/>
    <property type="project" value="UniProtKB-EC"/>
</dbReference>
<keyword evidence="2 3" id="KW-0808">Transferase</keyword>
<evidence type="ECO:0000256" key="2">
    <source>
        <dbReference type="ARBA" id="ARBA00022679"/>
    </source>
</evidence>
<name>A0ABV9G6H1_9ACTN</name>
<dbReference type="RefSeq" id="WP_381193485.1">
    <property type="nucleotide sequence ID" value="NZ_JBHSFE010000008.1"/>
</dbReference>
<protein>
    <recommendedName>
        <fullName evidence="3">Phospho-2-dehydro-3-deoxyheptonate aldolase</fullName>
        <ecNumber evidence="3">2.5.1.54</ecNumber>
    </recommendedName>
</protein>
<keyword evidence="5" id="KW-1185">Reference proteome</keyword>
<evidence type="ECO:0000256" key="3">
    <source>
        <dbReference type="RuleBase" id="RU363071"/>
    </source>
</evidence>
<dbReference type="EMBL" id="JBHSFE010000008">
    <property type="protein sequence ID" value="MFC4608159.1"/>
    <property type="molecule type" value="Genomic_DNA"/>
</dbReference>
<comment type="similarity">
    <text evidence="1 3">Belongs to the class-II DAHP synthase family.</text>
</comment>
<organism evidence="4 5">
    <name type="scientific">Streptomyces maoxianensis</name>
    <dbReference type="NCBI Taxonomy" id="1459942"/>
    <lineage>
        <taxon>Bacteria</taxon>
        <taxon>Bacillati</taxon>
        <taxon>Actinomycetota</taxon>
        <taxon>Actinomycetes</taxon>
        <taxon>Kitasatosporales</taxon>
        <taxon>Streptomycetaceae</taxon>
        <taxon>Streptomyces</taxon>
    </lineage>
</organism>
<evidence type="ECO:0000313" key="4">
    <source>
        <dbReference type="EMBL" id="MFC4608159.1"/>
    </source>
</evidence>
<evidence type="ECO:0000313" key="5">
    <source>
        <dbReference type="Proteomes" id="UP001595993"/>
    </source>
</evidence>
<dbReference type="SUPFAM" id="SSF51569">
    <property type="entry name" value="Aldolase"/>
    <property type="match status" value="1"/>
</dbReference>
<comment type="catalytic activity">
    <reaction evidence="3">
        <text>D-erythrose 4-phosphate + phosphoenolpyruvate + H2O = 7-phospho-2-dehydro-3-deoxy-D-arabino-heptonate + phosphate</text>
        <dbReference type="Rhea" id="RHEA:14717"/>
        <dbReference type="ChEBI" id="CHEBI:15377"/>
        <dbReference type="ChEBI" id="CHEBI:16897"/>
        <dbReference type="ChEBI" id="CHEBI:43474"/>
        <dbReference type="ChEBI" id="CHEBI:58394"/>
        <dbReference type="ChEBI" id="CHEBI:58702"/>
        <dbReference type="EC" id="2.5.1.54"/>
    </reaction>
</comment>
<accession>A0ABV9G6H1</accession>
<comment type="caution">
    <text evidence="4">The sequence shown here is derived from an EMBL/GenBank/DDBJ whole genome shotgun (WGS) entry which is preliminary data.</text>
</comment>
<evidence type="ECO:0000256" key="1">
    <source>
        <dbReference type="ARBA" id="ARBA00008911"/>
    </source>
</evidence>
<dbReference type="PANTHER" id="PTHR21337">
    <property type="entry name" value="PHOSPHO-2-DEHYDRO-3-DEOXYHEPTONATE ALDOLASE 1, 2"/>
    <property type="match status" value="1"/>
</dbReference>
<dbReference type="Proteomes" id="UP001595993">
    <property type="component" value="Unassembled WGS sequence"/>
</dbReference>
<dbReference type="Gene3D" id="3.20.20.70">
    <property type="entry name" value="Aldolase class I"/>
    <property type="match status" value="1"/>
</dbReference>